<comment type="function">
    <text evidence="9">May be involved in the formation or repair of [Fe-S] clusters present in iron-sulfur proteins.</text>
</comment>
<feature type="binding site" evidence="10">
    <location>
        <position position="106"/>
    </location>
    <ligand>
        <name>Fe cation</name>
        <dbReference type="ChEBI" id="CHEBI:24875"/>
    </ligand>
</feature>
<dbReference type="InterPro" id="IPR041854">
    <property type="entry name" value="BFD-like_2Fe2S-bd_dom_sf"/>
</dbReference>
<dbReference type="Gene3D" id="1.10.10.1100">
    <property type="entry name" value="BFD-like [2Fe-2S]-binding domain"/>
    <property type="match status" value="1"/>
</dbReference>
<dbReference type="GO" id="GO:0051537">
    <property type="term" value="F:2 iron, 2 sulfur cluster binding"/>
    <property type="evidence" value="ECO:0007669"/>
    <property type="project" value="UniProtKB-KW"/>
</dbReference>
<accession>A0A9D6V3I8</accession>
<evidence type="ECO:0000256" key="2">
    <source>
        <dbReference type="ARBA" id="ARBA00015278"/>
    </source>
</evidence>
<evidence type="ECO:0000259" key="12">
    <source>
        <dbReference type="Pfam" id="PF01592"/>
    </source>
</evidence>
<evidence type="ECO:0000256" key="5">
    <source>
        <dbReference type="ARBA" id="ARBA00023004"/>
    </source>
</evidence>
<keyword evidence="7 9" id="KW-0535">Nitrogen fixation</keyword>
<comment type="caution">
    <text evidence="14">The sequence shown here is derived from an EMBL/GenBank/DDBJ whole genome shotgun (WGS) entry which is preliminary data.</text>
</comment>
<dbReference type="Pfam" id="PF01106">
    <property type="entry name" value="NifU"/>
    <property type="match status" value="1"/>
</dbReference>
<evidence type="ECO:0000259" key="13">
    <source>
        <dbReference type="Pfam" id="PF04324"/>
    </source>
</evidence>
<feature type="binding site" evidence="10">
    <location>
        <position position="172"/>
    </location>
    <ligand>
        <name>[2Fe-2S] cluster</name>
        <dbReference type="ChEBI" id="CHEBI:190135"/>
    </ligand>
</feature>
<dbReference type="Proteomes" id="UP000807825">
    <property type="component" value="Unassembled WGS sequence"/>
</dbReference>
<evidence type="ECO:0000256" key="3">
    <source>
        <dbReference type="ARBA" id="ARBA00022714"/>
    </source>
</evidence>
<feature type="binding site" evidence="10">
    <location>
        <position position="137"/>
    </location>
    <ligand>
        <name>[2Fe-2S] cluster</name>
        <dbReference type="ChEBI" id="CHEBI:190135"/>
    </ligand>
</feature>
<dbReference type="GO" id="GO:0005506">
    <property type="term" value="F:iron ion binding"/>
    <property type="evidence" value="ECO:0007669"/>
    <property type="project" value="InterPro"/>
</dbReference>
<evidence type="ECO:0000256" key="9">
    <source>
        <dbReference type="PIRNR" id="PIRNR000375"/>
    </source>
</evidence>
<evidence type="ECO:0000256" key="8">
    <source>
        <dbReference type="ARBA" id="ARBA00034078"/>
    </source>
</evidence>
<keyword evidence="3 10" id="KW-0001">2Fe-2S</keyword>
<feature type="domain" description="NIF system FeS cluster assembly NifU N-terminal" evidence="12">
    <location>
        <begin position="3"/>
        <end position="125"/>
    </location>
</feature>
<gene>
    <name evidence="14" type="primary">nifU</name>
    <name evidence="14" type="ORF">HY912_15190</name>
</gene>
<evidence type="ECO:0000313" key="15">
    <source>
        <dbReference type="Proteomes" id="UP000807825"/>
    </source>
</evidence>
<dbReference type="InterPro" id="IPR034904">
    <property type="entry name" value="FSCA_dom_sf"/>
</dbReference>
<feature type="binding site" evidence="10">
    <location>
        <position position="175"/>
    </location>
    <ligand>
        <name>[2Fe-2S] cluster</name>
        <dbReference type="ChEBI" id="CHEBI:190135"/>
    </ligand>
</feature>
<dbReference type="EMBL" id="JACRDE010000395">
    <property type="protein sequence ID" value="MBI5250832.1"/>
    <property type="molecule type" value="Genomic_DNA"/>
</dbReference>
<keyword evidence="4 10" id="KW-0479">Metal-binding</keyword>
<dbReference type="CDD" id="cd19947">
    <property type="entry name" value="NifU_Fer2_BFD-like"/>
    <property type="match status" value="1"/>
</dbReference>
<comment type="cofactor">
    <cofactor evidence="8">
        <name>[2Fe-2S] cluster</name>
        <dbReference type="ChEBI" id="CHEBI:190135"/>
    </cofactor>
</comment>
<dbReference type="PIRSF" id="PIRSF000375">
    <property type="entry name" value="NifU"/>
    <property type="match status" value="1"/>
</dbReference>
<feature type="binding site" evidence="10">
    <location>
        <position position="35"/>
    </location>
    <ligand>
        <name>Fe cation</name>
        <dbReference type="ChEBI" id="CHEBI:24875"/>
    </ligand>
</feature>
<evidence type="ECO:0000256" key="10">
    <source>
        <dbReference type="PIRSR" id="PIRSR000375-1"/>
    </source>
</evidence>
<dbReference type="Gene3D" id="3.90.1010.10">
    <property type="match status" value="1"/>
</dbReference>
<evidence type="ECO:0000256" key="1">
    <source>
        <dbReference type="ARBA" id="ARBA00006420"/>
    </source>
</evidence>
<keyword evidence="5 10" id="KW-0408">Iron</keyword>
<feature type="binding site" evidence="10">
    <location>
        <position position="139"/>
    </location>
    <ligand>
        <name>[2Fe-2S] cluster</name>
        <dbReference type="ChEBI" id="CHEBI:190135"/>
    </ligand>
</feature>
<dbReference type="CDD" id="cd06664">
    <property type="entry name" value="IscU_like"/>
    <property type="match status" value="1"/>
</dbReference>
<dbReference type="InterPro" id="IPR007419">
    <property type="entry name" value="BFD-like_2Fe2S-bd_dom"/>
</dbReference>
<comment type="similarity">
    <text evidence="1 9">Belongs to the NifU family.</text>
</comment>
<sequence length="281" mass="30715">MWEYSDKVKDHFFNPRNIGELEDANAVGEVGSLACGDALKLFLKIDPETEKIVDARFQTFGCGSAIASSSALTEMVKGRTVDEALKITNQDIAEYLGGLPQEKMHCSVMGRDAFHAAVACYRGQPAPSEELEGQLVCECFGVTDEQIRHEVKANNLTTVEQVTHYTKAGGGCGLCHEKIAGIIQQVRGERKQEPKTEKPAPRMTNLQKIAKIQDVIEKEIRPMLQQDGGDVELVDLDGNRVLVALRGMCTSCPSSSLTKGGIEAKLRELVHPDLFVEEVAA</sequence>
<dbReference type="Pfam" id="PF01592">
    <property type="entry name" value="NifU_N"/>
    <property type="match status" value="1"/>
</dbReference>
<dbReference type="PANTHER" id="PTHR10093">
    <property type="entry name" value="IRON-SULFUR CLUSTER ASSEMBLY ENZYME NIFU HOMOLOG"/>
    <property type="match status" value="1"/>
</dbReference>
<organism evidence="14 15">
    <name type="scientific">Desulfomonile tiedjei</name>
    <dbReference type="NCBI Taxonomy" id="2358"/>
    <lineage>
        <taxon>Bacteria</taxon>
        <taxon>Pseudomonadati</taxon>
        <taxon>Thermodesulfobacteriota</taxon>
        <taxon>Desulfomonilia</taxon>
        <taxon>Desulfomonilales</taxon>
        <taxon>Desulfomonilaceae</taxon>
        <taxon>Desulfomonile</taxon>
    </lineage>
</organism>
<feature type="binding site" evidence="10">
    <location>
        <position position="62"/>
    </location>
    <ligand>
        <name>Fe cation</name>
        <dbReference type="ChEBI" id="CHEBI:24875"/>
    </ligand>
</feature>
<name>A0A9D6V3I8_9BACT</name>
<evidence type="ECO:0000259" key="11">
    <source>
        <dbReference type="Pfam" id="PF01106"/>
    </source>
</evidence>
<keyword evidence="6 10" id="KW-0411">Iron-sulfur</keyword>
<dbReference type="AlphaFoldDB" id="A0A9D6V3I8"/>
<evidence type="ECO:0000256" key="6">
    <source>
        <dbReference type="ARBA" id="ARBA00023014"/>
    </source>
</evidence>
<dbReference type="Pfam" id="PF04324">
    <property type="entry name" value="Fer2_BFD"/>
    <property type="match status" value="1"/>
</dbReference>
<proteinExistence type="inferred from homology"/>
<comment type="cofactor">
    <cofactor evidence="10">
        <name>[2Fe-2S] cluster</name>
        <dbReference type="ChEBI" id="CHEBI:190135"/>
    </cofactor>
    <text evidence="10">Binds 1 [2Fe-2S] cluster per subunit.</text>
</comment>
<protein>
    <recommendedName>
        <fullName evidence="2 9">Nitrogen fixation protein NifU</fullName>
    </recommendedName>
</protein>
<evidence type="ECO:0000256" key="4">
    <source>
        <dbReference type="ARBA" id="ARBA00022723"/>
    </source>
</evidence>
<dbReference type="Gene3D" id="3.30.300.130">
    <property type="entry name" value="Fe-S cluster assembly (FSCA)"/>
    <property type="match status" value="1"/>
</dbReference>
<dbReference type="GO" id="GO:0016226">
    <property type="term" value="P:iron-sulfur cluster assembly"/>
    <property type="evidence" value="ECO:0007669"/>
    <property type="project" value="InterPro"/>
</dbReference>
<dbReference type="NCBIfam" id="TIGR02000">
    <property type="entry name" value="NifU_proper"/>
    <property type="match status" value="1"/>
</dbReference>
<dbReference type="SUPFAM" id="SSF117916">
    <property type="entry name" value="Fe-S cluster assembly (FSCA) domain-like"/>
    <property type="match status" value="1"/>
</dbReference>
<dbReference type="SUPFAM" id="SSF82649">
    <property type="entry name" value="SufE/NifU"/>
    <property type="match status" value="1"/>
</dbReference>
<reference evidence="14" key="1">
    <citation type="submission" date="2020-07" db="EMBL/GenBank/DDBJ databases">
        <title>Huge and variable diversity of episymbiotic CPR bacteria and DPANN archaea in groundwater ecosystems.</title>
        <authorList>
            <person name="He C.Y."/>
            <person name="Keren R."/>
            <person name="Whittaker M."/>
            <person name="Farag I.F."/>
            <person name="Doudna J."/>
            <person name="Cate J.H.D."/>
            <person name="Banfield J.F."/>
        </authorList>
    </citation>
    <scope>NUCLEOTIDE SEQUENCE</scope>
    <source>
        <strain evidence="14">NC_groundwater_1664_Pr3_B-0.1um_52_9</strain>
    </source>
</reference>
<comment type="cofactor">
    <cofactor evidence="10">
        <name>Fe cation</name>
        <dbReference type="ChEBI" id="CHEBI:24875"/>
    </cofactor>
    <text evidence="10">Binds 1 Fe cation per subunit.</text>
</comment>
<dbReference type="InterPro" id="IPR016217">
    <property type="entry name" value="N_fixation_NifU"/>
</dbReference>
<dbReference type="InterPro" id="IPR002871">
    <property type="entry name" value="NIF_FeS_clus_asmbl_NifU_N"/>
</dbReference>
<feature type="domain" description="BFD-like [2Fe-2S]-binding" evidence="13">
    <location>
        <begin position="135"/>
        <end position="184"/>
    </location>
</feature>
<dbReference type="InterPro" id="IPR010238">
    <property type="entry name" value="NIF_FeS_clus_asmbl_NifU"/>
</dbReference>
<evidence type="ECO:0000256" key="7">
    <source>
        <dbReference type="ARBA" id="ARBA00023231"/>
    </source>
</evidence>
<evidence type="ECO:0000313" key="14">
    <source>
        <dbReference type="EMBL" id="MBI5250832.1"/>
    </source>
</evidence>
<feature type="domain" description="NIF system FeS cluster assembly NifU C-terminal" evidence="11">
    <location>
        <begin position="212"/>
        <end position="276"/>
    </location>
</feature>
<dbReference type="InterPro" id="IPR001075">
    <property type="entry name" value="NIF_FeS_clus_asmbl_NifU_C"/>
</dbReference>